<dbReference type="AlphaFoldDB" id="A0A7Z0TQQ4"/>
<reference evidence="2 3" key="3">
    <citation type="journal article" date="2022" name="Int. J. Syst. Evol. Microbiol.">
        <title>Strains of Bradyrhizobium barranii sp. nov. associated with legumes native to Canada are symbionts of soybeans and belong to different subspecies (subsp. barranii subsp. nov. and subsp. apii subsp. nov.) and symbiovars (sv. glycinearum and sv. septentrionale).</title>
        <authorList>
            <person name="Bromfield E.S.P."/>
            <person name="Cloutier S."/>
            <person name="Wasai-Hara S."/>
            <person name="Minamisawa K."/>
        </authorList>
    </citation>
    <scope>NUCLEOTIDE SEQUENCE [LARGE SCALE GENOMIC DNA]</scope>
    <source>
        <strain evidence="2 3">323S2</strain>
    </source>
</reference>
<organism evidence="1">
    <name type="scientific">Bradyrhizobium barranii subsp. barranii</name>
    <dbReference type="NCBI Taxonomy" id="2823807"/>
    <lineage>
        <taxon>Bacteria</taxon>
        <taxon>Pseudomonadati</taxon>
        <taxon>Pseudomonadota</taxon>
        <taxon>Alphaproteobacteria</taxon>
        <taxon>Hyphomicrobiales</taxon>
        <taxon>Nitrobacteraceae</taxon>
        <taxon>Bradyrhizobium</taxon>
        <taxon>Bradyrhizobium barranii</taxon>
    </lineage>
</organism>
<protein>
    <submittedName>
        <fullName evidence="1">Uncharacterized protein</fullName>
    </submittedName>
</protein>
<name>A0A7Z0TQQ4_9BRAD</name>
<dbReference type="RefSeq" id="WP_166341226.1">
    <property type="nucleotide sequence ID" value="NZ_CP088280.1"/>
</dbReference>
<accession>A0A7Z0TQQ4</accession>
<dbReference type="Proteomes" id="UP000564836">
    <property type="component" value="Chromosome"/>
</dbReference>
<evidence type="ECO:0000313" key="2">
    <source>
        <dbReference type="EMBL" id="UGX98441.1"/>
    </source>
</evidence>
<proteinExistence type="predicted"/>
<evidence type="ECO:0000313" key="1">
    <source>
        <dbReference type="EMBL" id="NYY94728.1"/>
    </source>
</evidence>
<evidence type="ECO:0000313" key="3">
    <source>
        <dbReference type="Proteomes" id="UP000564836"/>
    </source>
</evidence>
<dbReference type="EMBL" id="CP088280">
    <property type="protein sequence ID" value="UGX98441.1"/>
    <property type="molecule type" value="Genomic_DNA"/>
</dbReference>
<reference evidence="2 3" key="1">
    <citation type="journal article" date="2017" name="Syst. Appl. Microbiol.">
        <title>Soybeans inoculated with root zone soils of Canadian native legumes harbour diverse and novel Bradyrhizobium spp. that possess agricultural potential.</title>
        <authorList>
            <person name="Bromfield E.S.P."/>
            <person name="Cloutier S."/>
            <person name="Tambong J.T."/>
            <person name="Tran Thi T.V."/>
        </authorList>
    </citation>
    <scope>NUCLEOTIDE SEQUENCE [LARGE SCALE GENOMIC DNA]</scope>
    <source>
        <strain evidence="2 3">323S2</strain>
    </source>
</reference>
<dbReference type="EMBL" id="JACBFH010000001">
    <property type="protein sequence ID" value="NYY94728.1"/>
    <property type="molecule type" value="Genomic_DNA"/>
</dbReference>
<sequence>MLTDDRLGDLARMLQQHTPMCQLSDMQVRSALELMQMRGWRISAPVEQAE</sequence>
<gene>
    <name evidence="2" type="ORF">G6321_00026305</name>
    <name evidence="1" type="ORF">G6321_41930</name>
</gene>
<reference evidence="1" key="2">
    <citation type="submission" date="2020-06" db="EMBL/GenBank/DDBJ databases">
        <title>Whole Genome Sequence of Bradyrhizobium sp. Strain 323S2.</title>
        <authorList>
            <person name="Bromfield E.S.P."/>
        </authorList>
    </citation>
    <scope>NUCLEOTIDE SEQUENCE [LARGE SCALE GENOMIC DNA]</scope>
    <source>
        <strain evidence="1">323S2</strain>
    </source>
</reference>